<reference evidence="2 3" key="1">
    <citation type="journal article" date="2013" name="Nature">
        <title>Insights into bilaterian evolution from three spiralian genomes.</title>
        <authorList>
            <person name="Simakov O."/>
            <person name="Marletaz F."/>
            <person name="Cho S.J."/>
            <person name="Edsinger-Gonzales E."/>
            <person name="Havlak P."/>
            <person name="Hellsten U."/>
            <person name="Kuo D.H."/>
            <person name="Larsson T."/>
            <person name="Lv J."/>
            <person name="Arendt D."/>
            <person name="Savage R."/>
            <person name="Osoegawa K."/>
            <person name="de Jong P."/>
            <person name="Grimwood J."/>
            <person name="Chapman J.A."/>
            <person name="Shapiro H."/>
            <person name="Aerts A."/>
            <person name="Otillar R.P."/>
            <person name="Terry A.Y."/>
            <person name="Boore J.L."/>
            <person name="Grigoriev I.V."/>
            <person name="Lindberg D.R."/>
            <person name="Seaver E.C."/>
            <person name="Weisblat D.A."/>
            <person name="Putnam N.H."/>
            <person name="Rokhsar D.S."/>
        </authorList>
    </citation>
    <scope>NUCLEOTIDE SEQUENCE [LARGE SCALE GENOMIC DNA]</scope>
</reference>
<dbReference type="Gene3D" id="2.10.90.10">
    <property type="entry name" value="Cystine-knot cytokines"/>
    <property type="match status" value="1"/>
</dbReference>
<evidence type="ECO:0000256" key="1">
    <source>
        <dbReference type="SAM" id="SignalP"/>
    </source>
</evidence>
<dbReference type="AlphaFoldDB" id="V3ZNC6"/>
<name>V3ZNC6_LOTGI</name>
<feature type="signal peptide" evidence="1">
    <location>
        <begin position="1"/>
        <end position="26"/>
    </location>
</feature>
<evidence type="ECO:0008006" key="4">
    <source>
        <dbReference type="Google" id="ProtNLM"/>
    </source>
</evidence>
<dbReference type="InterPro" id="IPR029034">
    <property type="entry name" value="Cystine-knot_cytokine"/>
</dbReference>
<dbReference type="CTD" id="20238993"/>
<dbReference type="OMA" id="TNACIEV"/>
<dbReference type="KEGG" id="lgi:LOTGIDRAFT_162350"/>
<accession>V3ZNC6</accession>
<dbReference type="GeneID" id="20238993"/>
<keyword evidence="3" id="KW-1185">Reference proteome</keyword>
<dbReference type="HOGENOM" id="CLU_1827498_0_0_1"/>
<evidence type="ECO:0000313" key="2">
    <source>
        <dbReference type="EMBL" id="ESO92873.1"/>
    </source>
</evidence>
<dbReference type="EMBL" id="KB202014">
    <property type="protein sequence ID" value="ESO92873.1"/>
    <property type="molecule type" value="Genomic_DNA"/>
</dbReference>
<keyword evidence="1" id="KW-0732">Signal</keyword>
<sequence length="141" mass="15973">MLPEAILKDLGLILLTLAHLSQVATAECQKIHQHREIQIPGFKTVPIHTNACKETTSAFLEPMVDLELGLALTNFQHIYIKRYHDGCCCAVRNSSAHRISVESVDGRNIRTFKYRRIDSCTCIQCNLTTTLSQHTAIEYFK</sequence>
<proteinExistence type="predicted"/>
<gene>
    <name evidence="2" type="ORF">LOTGIDRAFT_162350</name>
</gene>
<feature type="chain" id="PRO_5004716179" description="CTCK domain-containing protein" evidence="1">
    <location>
        <begin position="27"/>
        <end position="141"/>
    </location>
</feature>
<dbReference type="RefSeq" id="XP_009056558.1">
    <property type="nucleotide sequence ID" value="XM_009058310.1"/>
</dbReference>
<evidence type="ECO:0000313" key="3">
    <source>
        <dbReference type="Proteomes" id="UP000030746"/>
    </source>
</evidence>
<dbReference type="Proteomes" id="UP000030746">
    <property type="component" value="Unassembled WGS sequence"/>
</dbReference>
<organism evidence="2 3">
    <name type="scientific">Lottia gigantea</name>
    <name type="common">Giant owl limpet</name>
    <dbReference type="NCBI Taxonomy" id="225164"/>
    <lineage>
        <taxon>Eukaryota</taxon>
        <taxon>Metazoa</taxon>
        <taxon>Spiralia</taxon>
        <taxon>Lophotrochozoa</taxon>
        <taxon>Mollusca</taxon>
        <taxon>Gastropoda</taxon>
        <taxon>Patellogastropoda</taxon>
        <taxon>Lottioidea</taxon>
        <taxon>Lottiidae</taxon>
        <taxon>Lottia</taxon>
    </lineage>
</organism>
<protein>
    <recommendedName>
        <fullName evidence="4">CTCK domain-containing protein</fullName>
    </recommendedName>
</protein>